<evidence type="ECO:0000313" key="3">
    <source>
        <dbReference type="Proteomes" id="UP000269221"/>
    </source>
</evidence>
<dbReference type="AlphaFoldDB" id="A0A3M0JKQ4"/>
<accession>A0A3M0JKQ4</accession>
<evidence type="ECO:0000313" key="2">
    <source>
        <dbReference type="EMBL" id="RMC01668.1"/>
    </source>
</evidence>
<gene>
    <name evidence="2" type="ORF">DUI87_21681</name>
</gene>
<organism evidence="2 3">
    <name type="scientific">Hirundo rustica rustica</name>
    <dbReference type="NCBI Taxonomy" id="333673"/>
    <lineage>
        <taxon>Eukaryota</taxon>
        <taxon>Metazoa</taxon>
        <taxon>Chordata</taxon>
        <taxon>Craniata</taxon>
        <taxon>Vertebrata</taxon>
        <taxon>Euteleostomi</taxon>
        <taxon>Archelosauria</taxon>
        <taxon>Archosauria</taxon>
        <taxon>Dinosauria</taxon>
        <taxon>Saurischia</taxon>
        <taxon>Theropoda</taxon>
        <taxon>Coelurosauria</taxon>
        <taxon>Aves</taxon>
        <taxon>Neognathae</taxon>
        <taxon>Neoaves</taxon>
        <taxon>Telluraves</taxon>
        <taxon>Australaves</taxon>
        <taxon>Passeriformes</taxon>
        <taxon>Sylvioidea</taxon>
        <taxon>Hirundinidae</taxon>
        <taxon>Hirundo</taxon>
    </lineage>
</organism>
<feature type="region of interest" description="Disordered" evidence="1">
    <location>
        <begin position="1"/>
        <end position="67"/>
    </location>
</feature>
<protein>
    <submittedName>
        <fullName evidence="2">Uncharacterized protein</fullName>
    </submittedName>
</protein>
<name>A0A3M0JKQ4_HIRRU</name>
<proteinExistence type="predicted"/>
<comment type="caution">
    <text evidence="2">The sequence shown here is derived from an EMBL/GenBank/DDBJ whole genome shotgun (WGS) entry which is preliminary data.</text>
</comment>
<reference evidence="2 3" key="1">
    <citation type="submission" date="2018-07" db="EMBL/GenBank/DDBJ databases">
        <title>A high quality draft genome assembly of the barn swallow (H. rustica rustica).</title>
        <authorList>
            <person name="Formenti G."/>
            <person name="Chiara M."/>
            <person name="Poveda L."/>
            <person name="Francoijs K.-J."/>
            <person name="Bonisoli-Alquati A."/>
            <person name="Canova L."/>
            <person name="Gianfranceschi L."/>
            <person name="Horner D.S."/>
            <person name="Saino N."/>
        </authorList>
    </citation>
    <scope>NUCLEOTIDE SEQUENCE [LARGE SCALE GENOMIC DNA]</scope>
    <source>
        <strain evidence="2">Chelidonia</strain>
        <tissue evidence="2">Blood</tissue>
    </source>
</reference>
<evidence type="ECO:0000256" key="1">
    <source>
        <dbReference type="SAM" id="MobiDB-lite"/>
    </source>
</evidence>
<sequence>MGAILWNPEGGWALEAQSSGHSTKADRAQEAFGQGSQAHGETLRVSSAGPGAGLNNPDGTPPDQDIL</sequence>
<dbReference type="EMBL" id="QRBI01000136">
    <property type="protein sequence ID" value="RMC01668.1"/>
    <property type="molecule type" value="Genomic_DNA"/>
</dbReference>
<keyword evidence="3" id="KW-1185">Reference proteome</keyword>
<dbReference type="Proteomes" id="UP000269221">
    <property type="component" value="Unassembled WGS sequence"/>
</dbReference>